<gene>
    <name evidence="2" type="ORF">ACFOEK_02675</name>
</gene>
<comment type="caution">
    <text evidence="2">The sequence shown here is derived from an EMBL/GenBank/DDBJ whole genome shotgun (WGS) entry which is preliminary data.</text>
</comment>
<keyword evidence="1" id="KW-0175">Coiled coil</keyword>
<dbReference type="RefSeq" id="WP_386715778.1">
    <property type="nucleotide sequence ID" value="NZ_JBHRSZ010000002.1"/>
</dbReference>
<name>A0ABV7H7S8_9GAMM</name>
<proteinExistence type="predicted"/>
<evidence type="ECO:0000313" key="2">
    <source>
        <dbReference type="EMBL" id="MFC3149924.1"/>
    </source>
</evidence>
<evidence type="ECO:0000313" key="3">
    <source>
        <dbReference type="Proteomes" id="UP001595476"/>
    </source>
</evidence>
<reference evidence="3" key="1">
    <citation type="journal article" date="2019" name="Int. J. Syst. Evol. Microbiol.">
        <title>The Global Catalogue of Microorganisms (GCM) 10K type strain sequencing project: providing services to taxonomists for standard genome sequencing and annotation.</title>
        <authorList>
            <consortium name="The Broad Institute Genomics Platform"/>
            <consortium name="The Broad Institute Genome Sequencing Center for Infectious Disease"/>
            <person name="Wu L."/>
            <person name="Ma J."/>
        </authorList>
    </citation>
    <scope>NUCLEOTIDE SEQUENCE [LARGE SCALE GENOMIC DNA]</scope>
    <source>
        <strain evidence="3">KCTC 52438</strain>
    </source>
</reference>
<dbReference type="EMBL" id="JBHRSZ010000002">
    <property type="protein sequence ID" value="MFC3149924.1"/>
    <property type="molecule type" value="Genomic_DNA"/>
</dbReference>
<evidence type="ECO:0008006" key="4">
    <source>
        <dbReference type="Google" id="ProtNLM"/>
    </source>
</evidence>
<feature type="coiled-coil region" evidence="1">
    <location>
        <begin position="35"/>
        <end position="62"/>
    </location>
</feature>
<organism evidence="2 3">
    <name type="scientific">Litoribrevibacter euphylliae</name>
    <dbReference type="NCBI Taxonomy" id="1834034"/>
    <lineage>
        <taxon>Bacteria</taxon>
        <taxon>Pseudomonadati</taxon>
        <taxon>Pseudomonadota</taxon>
        <taxon>Gammaproteobacteria</taxon>
        <taxon>Oceanospirillales</taxon>
        <taxon>Oceanospirillaceae</taxon>
        <taxon>Litoribrevibacter</taxon>
    </lineage>
</organism>
<protein>
    <recommendedName>
        <fullName evidence="4">DUF904 domain-containing protein</fullName>
    </recommendedName>
</protein>
<accession>A0ABV7H7S8</accession>
<dbReference type="Proteomes" id="UP001595476">
    <property type="component" value="Unassembled WGS sequence"/>
</dbReference>
<sequence length="62" mass="6930">MKQLMSLEEIEKAAANGHATADQLDLLVSNTRELANQREHELTKLQNILEKLEAKLEGKSAD</sequence>
<keyword evidence="3" id="KW-1185">Reference proteome</keyword>
<evidence type="ECO:0000256" key="1">
    <source>
        <dbReference type="SAM" id="Coils"/>
    </source>
</evidence>